<dbReference type="AlphaFoldDB" id="A0A1H0VJX8"/>
<evidence type="ECO:0000256" key="2">
    <source>
        <dbReference type="SAM" id="SignalP"/>
    </source>
</evidence>
<keyword evidence="2" id="KW-0732">Signal</keyword>
<feature type="region of interest" description="Disordered" evidence="1">
    <location>
        <begin position="22"/>
        <end position="92"/>
    </location>
</feature>
<evidence type="ECO:0000256" key="1">
    <source>
        <dbReference type="SAM" id="MobiDB-lite"/>
    </source>
</evidence>
<organism evidence="3 4">
    <name type="scientific">Clostridium gasigenes</name>
    <dbReference type="NCBI Taxonomy" id="94869"/>
    <lineage>
        <taxon>Bacteria</taxon>
        <taxon>Bacillati</taxon>
        <taxon>Bacillota</taxon>
        <taxon>Clostridia</taxon>
        <taxon>Eubacteriales</taxon>
        <taxon>Clostridiaceae</taxon>
        <taxon>Clostridium</taxon>
    </lineage>
</organism>
<dbReference type="STRING" id="94869.SAMN04488529_11721"/>
<protein>
    <recommendedName>
        <fullName evidence="5">Lipoprotein</fullName>
    </recommendedName>
</protein>
<gene>
    <name evidence="3" type="ORF">SAMN04488529_11721</name>
</gene>
<feature type="signal peptide" evidence="2">
    <location>
        <begin position="1"/>
        <end position="24"/>
    </location>
</feature>
<dbReference type="Proteomes" id="UP000198597">
    <property type="component" value="Unassembled WGS sequence"/>
</dbReference>
<proteinExistence type="predicted"/>
<accession>A0A1H0VJX8</accession>
<dbReference type="RefSeq" id="WP_089972764.1">
    <property type="nucleotide sequence ID" value="NZ_FNJM01000017.1"/>
</dbReference>
<evidence type="ECO:0008006" key="5">
    <source>
        <dbReference type="Google" id="ProtNLM"/>
    </source>
</evidence>
<keyword evidence="4" id="KW-1185">Reference proteome</keyword>
<evidence type="ECO:0000313" key="4">
    <source>
        <dbReference type="Proteomes" id="UP000198597"/>
    </source>
</evidence>
<dbReference type="PROSITE" id="PS51257">
    <property type="entry name" value="PROKAR_LIPOPROTEIN"/>
    <property type="match status" value="1"/>
</dbReference>
<name>A0A1H0VJX8_9CLOT</name>
<feature type="compositionally biased region" description="Low complexity" evidence="1">
    <location>
        <begin position="39"/>
        <end position="61"/>
    </location>
</feature>
<dbReference type="OrthoDB" id="116695at2"/>
<sequence>MKKIIGIIIALMIMLTGCSNPKKGADNTNTQSVDNTTYSNDSSNDPSNDPSNDSSNDSSNDPSDDKLTQPQSGNKSKNIKDDNSNIDSSLIDNIDTTKSPFEKGYYDYQGTISNNMAIQMSIYPLEKDIVGSYFYDSKRIEIKLKGKAGAKDIVLYEYNEAGENTGTFKGTINTIDKIEGTWLSADGKQSYPFTLSLKSNIPGSEYGRRYALAISTKSDQDVENFVSEIQSYIINDNKEQLAERVKYPINVKIDDKVTEIQNKDDFIKNYNQIFHSSYKESIGNAYTKYLFVNWQGIMFGEGAYNIWINEINSELMITAINN</sequence>
<evidence type="ECO:0000313" key="3">
    <source>
        <dbReference type="EMBL" id="SDP78538.1"/>
    </source>
</evidence>
<reference evidence="3 4" key="1">
    <citation type="submission" date="2016-10" db="EMBL/GenBank/DDBJ databases">
        <authorList>
            <person name="de Groot N.N."/>
        </authorList>
    </citation>
    <scope>NUCLEOTIDE SEQUENCE [LARGE SCALE GENOMIC DNA]</scope>
    <source>
        <strain evidence="3 4">DSM 12272</strain>
    </source>
</reference>
<feature type="chain" id="PRO_5011461692" description="Lipoprotein" evidence="2">
    <location>
        <begin position="25"/>
        <end position="322"/>
    </location>
</feature>
<dbReference type="EMBL" id="FNJM01000017">
    <property type="protein sequence ID" value="SDP78538.1"/>
    <property type="molecule type" value="Genomic_DNA"/>
</dbReference>
<feature type="compositionally biased region" description="Polar residues" evidence="1">
    <location>
        <begin position="26"/>
        <end position="38"/>
    </location>
</feature>